<feature type="transmembrane region" description="Helical" evidence="1">
    <location>
        <begin position="235"/>
        <end position="255"/>
    </location>
</feature>
<protein>
    <submittedName>
        <fullName evidence="2">Uncharacterized protein</fullName>
    </submittedName>
</protein>
<feature type="transmembrane region" description="Helical" evidence="1">
    <location>
        <begin position="64"/>
        <end position="81"/>
    </location>
</feature>
<organism evidence="2 3">
    <name type="scientific">Herpetosiphon geysericola</name>
    <dbReference type="NCBI Taxonomy" id="70996"/>
    <lineage>
        <taxon>Bacteria</taxon>
        <taxon>Bacillati</taxon>
        <taxon>Chloroflexota</taxon>
        <taxon>Chloroflexia</taxon>
        <taxon>Herpetosiphonales</taxon>
        <taxon>Herpetosiphonaceae</taxon>
        <taxon>Herpetosiphon</taxon>
    </lineage>
</organism>
<dbReference type="Proteomes" id="UP000050277">
    <property type="component" value="Unassembled WGS sequence"/>
</dbReference>
<feature type="transmembrane region" description="Helical" evidence="1">
    <location>
        <begin position="93"/>
        <end position="114"/>
    </location>
</feature>
<accession>A0A0P6YA97</accession>
<reference evidence="2 3" key="1">
    <citation type="submission" date="2015-07" db="EMBL/GenBank/DDBJ databases">
        <title>Whole genome sequence of Herpetosiphon geysericola DSM 7119.</title>
        <authorList>
            <person name="Hemp J."/>
            <person name="Ward L.M."/>
            <person name="Pace L.A."/>
            <person name="Fischer W.W."/>
        </authorList>
    </citation>
    <scope>NUCLEOTIDE SEQUENCE [LARGE SCALE GENOMIC DNA]</scope>
    <source>
        <strain evidence="2 3">DSM 7119</strain>
    </source>
</reference>
<dbReference type="STRING" id="70996.SE18_07995"/>
<proteinExistence type="predicted"/>
<dbReference type="OrthoDB" id="9825344at2"/>
<keyword evidence="1" id="KW-1133">Transmembrane helix</keyword>
<dbReference type="AlphaFoldDB" id="A0A0P6YA97"/>
<keyword evidence="1" id="KW-0472">Membrane</keyword>
<name>A0A0P6YA97_9CHLR</name>
<keyword evidence="3" id="KW-1185">Reference proteome</keyword>
<evidence type="ECO:0000256" key="1">
    <source>
        <dbReference type="SAM" id="Phobius"/>
    </source>
</evidence>
<dbReference type="RefSeq" id="WP_054533910.1">
    <property type="nucleotide sequence ID" value="NZ_LGKP01000013.1"/>
</dbReference>
<dbReference type="EMBL" id="LGKP01000013">
    <property type="protein sequence ID" value="KPL90143.1"/>
    <property type="molecule type" value="Genomic_DNA"/>
</dbReference>
<feature type="transmembrane region" description="Helical" evidence="1">
    <location>
        <begin position="261"/>
        <end position="281"/>
    </location>
</feature>
<gene>
    <name evidence="2" type="ORF">SE18_07995</name>
</gene>
<comment type="caution">
    <text evidence="2">The sequence shown here is derived from an EMBL/GenBank/DDBJ whole genome shotgun (WGS) entry which is preliminary data.</text>
</comment>
<evidence type="ECO:0000313" key="2">
    <source>
        <dbReference type="EMBL" id="KPL90143.1"/>
    </source>
</evidence>
<keyword evidence="1" id="KW-0812">Transmembrane</keyword>
<evidence type="ECO:0000313" key="3">
    <source>
        <dbReference type="Proteomes" id="UP000050277"/>
    </source>
</evidence>
<sequence length="308" mass="35011">MAKLTNLQAILAEAYKTQLEIEKSLEPDPNADPVTQLDQAWRKEQVKYLGIENVFYSKPRGNPIVVILMAGLIFITGLALWNKAVEASSITMYIGSVLFIGTSLISLFSLRNLIRFKLGEKRYLQKRTDLIEKFGYPAQAVALPIAAQRLSYSWPKKSRSEAESRFHELQAEHYESAKRDQAYRDQIQRFIAHAPEADQRYLNELAQLELSWVQERFSYLNYNHKAGYYQSPTSLGPWIVLGLGLGIIGFGIMLAAEGKPLINIVLCCLFGLMMVGGFTSVRKQSLSFDAAEQRYFAQRQQLSHDYGR</sequence>